<dbReference type="InterPro" id="IPR023365">
    <property type="entry name" value="Sortase_dom-sf"/>
</dbReference>
<evidence type="ECO:0000256" key="2">
    <source>
        <dbReference type="SAM" id="SignalP"/>
    </source>
</evidence>
<dbReference type="InterPro" id="IPR042001">
    <property type="entry name" value="Sortase_F"/>
</dbReference>
<evidence type="ECO:0000313" key="4">
    <source>
        <dbReference type="Proteomes" id="UP001499967"/>
    </source>
</evidence>
<dbReference type="Proteomes" id="UP001499967">
    <property type="component" value="Unassembled WGS sequence"/>
</dbReference>
<dbReference type="Gene3D" id="2.40.260.10">
    <property type="entry name" value="Sortase"/>
    <property type="match status" value="1"/>
</dbReference>
<sequence>MRPVVGLVALAALLVGGCSATTPGVPAPAPASPALPVVADPVAVSIPKLGAESELIDLGLNPDGTIQVPPVEQPEIAGWYAGGKVAEDGDETKPGQRGSAVIAAHVDGLTPAGQKGQPGLFADLATLAPGDEVFVDQEGGNRLRFVVESVESFAKDEFPGERIYLADDAIRLNLVTCGGAFDEATGHYVDNVVAFTTLAP</sequence>
<protein>
    <recommendedName>
        <fullName evidence="5">Sortase family protein</fullName>
    </recommendedName>
</protein>
<gene>
    <name evidence="3" type="ORF">GCM10009559_40130</name>
</gene>
<keyword evidence="1" id="KW-0378">Hydrolase</keyword>
<evidence type="ECO:0008006" key="5">
    <source>
        <dbReference type="Google" id="ProtNLM"/>
    </source>
</evidence>
<feature type="chain" id="PRO_5045195010" description="Sortase family protein" evidence="2">
    <location>
        <begin position="21"/>
        <end position="200"/>
    </location>
</feature>
<organism evidence="3 4">
    <name type="scientific">Pseudonocardia zijingensis</name>
    <dbReference type="NCBI Taxonomy" id="153376"/>
    <lineage>
        <taxon>Bacteria</taxon>
        <taxon>Bacillati</taxon>
        <taxon>Actinomycetota</taxon>
        <taxon>Actinomycetes</taxon>
        <taxon>Pseudonocardiales</taxon>
        <taxon>Pseudonocardiaceae</taxon>
        <taxon>Pseudonocardia</taxon>
    </lineage>
</organism>
<evidence type="ECO:0000256" key="1">
    <source>
        <dbReference type="ARBA" id="ARBA00022801"/>
    </source>
</evidence>
<proteinExistence type="predicted"/>
<feature type="signal peptide" evidence="2">
    <location>
        <begin position="1"/>
        <end position="20"/>
    </location>
</feature>
<keyword evidence="4" id="KW-1185">Reference proteome</keyword>
<dbReference type="EMBL" id="BAAAHP010000111">
    <property type="protein sequence ID" value="GAA0943332.1"/>
    <property type="molecule type" value="Genomic_DNA"/>
</dbReference>
<name>A0ABP4AYW2_9PSEU</name>
<dbReference type="Pfam" id="PF04203">
    <property type="entry name" value="Sortase"/>
    <property type="match status" value="1"/>
</dbReference>
<dbReference type="RefSeq" id="WP_343943005.1">
    <property type="nucleotide sequence ID" value="NZ_BAAAHP010000111.1"/>
</dbReference>
<dbReference type="CDD" id="cd05829">
    <property type="entry name" value="Sortase_F"/>
    <property type="match status" value="1"/>
</dbReference>
<accession>A0ABP4AYW2</accession>
<reference evidence="4" key="1">
    <citation type="journal article" date="2019" name="Int. J. Syst. Evol. Microbiol.">
        <title>The Global Catalogue of Microorganisms (GCM) 10K type strain sequencing project: providing services to taxonomists for standard genome sequencing and annotation.</title>
        <authorList>
            <consortium name="The Broad Institute Genomics Platform"/>
            <consortium name="The Broad Institute Genome Sequencing Center for Infectious Disease"/>
            <person name="Wu L."/>
            <person name="Ma J."/>
        </authorList>
    </citation>
    <scope>NUCLEOTIDE SEQUENCE [LARGE SCALE GENOMIC DNA]</scope>
    <source>
        <strain evidence="4">JCM 11117</strain>
    </source>
</reference>
<dbReference type="InterPro" id="IPR005754">
    <property type="entry name" value="Sortase"/>
</dbReference>
<evidence type="ECO:0000313" key="3">
    <source>
        <dbReference type="EMBL" id="GAA0943332.1"/>
    </source>
</evidence>
<keyword evidence="2" id="KW-0732">Signal</keyword>
<dbReference type="SUPFAM" id="SSF63817">
    <property type="entry name" value="Sortase"/>
    <property type="match status" value="1"/>
</dbReference>
<comment type="caution">
    <text evidence="3">The sequence shown here is derived from an EMBL/GenBank/DDBJ whole genome shotgun (WGS) entry which is preliminary data.</text>
</comment>
<dbReference type="PROSITE" id="PS51257">
    <property type="entry name" value="PROKAR_LIPOPROTEIN"/>
    <property type="match status" value="1"/>
</dbReference>